<dbReference type="EMBL" id="PIUM01000033">
    <property type="protein sequence ID" value="PKU22353.1"/>
    <property type="molecule type" value="Genomic_DNA"/>
</dbReference>
<feature type="region of interest" description="Disordered" evidence="1">
    <location>
        <begin position="44"/>
        <end position="70"/>
    </location>
</feature>
<organism evidence="2 3">
    <name type="scientific">Telmatospirillum siberiense</name>
    <dbReference type="NCBI Taxonomy" id="382514"/>
    <lineage>
        <taxon>Bacteria</taxon>
        <taxon>Pseudomonadati</taxon>
        <taxon>Pseudomonadota</taxon>
        <taxon>Alphaproteobacteria</taxon>
        <taxon>Rhodospirillales</taxon>
        <taxon>Rhodospirillaceae</taxon>
        <taxon>Telmatospirillum</taxon>
    </lineage>
</organism>
<dbReference type="Proteomes" id="UP000233293">
    <property type="component" value="Unassembled WGS sequence"/>
</dbReference>
<keyword evidence="3" id="KW-1185">Reference proteome</keyword>
<evidence type="ECO:0000313" key="2">
    <source>
        <dbReference type="EMBL" id="PKU22353.1"/>
    </source>
</evidence>
<evidence type="ECO:0000313" key="3">
    <source>
        <dbReference type="Proteomes" id="UP000233293"/>
    </source>
</evidence>
<sequence>MGQTFRAICPAASVLHVFELVSENGRTVGWCTKCRRTWPLSVLSDQAGEDGPAPKPGAPRSAPRGKSRKR</sequence>
<name>A0A2N3PPL5_9PROT</name>
<comment type="caution">
    <text evidence="2">The sequence shown here is derived from an EMBL/GenBank/DDBJ whole genome shotgun (WGS) entry which is preliminary data.</text>
</comment>
<reference evidence="3" key="1">
    <citation type="submission" date="2017-12" db="EMBL/GenBank/DDBJ databases">
        <title>Draft genome sequence of Telmatospirillum siberiense 26-4b1T, an acidotolerant peatland alphaproteobacterium potentially involved in sulfur cycling.</title>
        <authorList>
            <person name="Hausmann B."/>
            <person name="Pjevac P."/>
            <person name="Schreck K."/>
            <person name="Herbold C.W."/>
            <person name="Daims H."/>
            <person name="Wagner M."/>
            <person name="Pester M."/>
            <person name="Loy A."/>
        </authorList>
    </citation>
    <scope>NUCLEOTIDE SEQUENCE [LARGE SCALE GENOMIC DNA]</scope>
    <source>
        <strain evidence="3">26-4b1</strain>
    </source>
</reference>
<dbReference type="AlphaFoldDB" id="A0A2N3PPL5"/>
<dbReference type="RefSeq" id="WP_101252800.1">
    <property type="nucleotide sequence ID" value="NZ_PIUM01000033.1"/>
</dbReference>
<gene>
    <name evidence="2" type="ORF">CWS72_22000</name>
</gene>
<proteinExistence type="predicted"/>
<evidence type="ECO:0000256" key="1">
    <source>
        <dbReference type="SAM" id="MobiDB-lite"/>
    </source>
</evidence>
<protein>
    <submittedName>
        <fullName evidence="2">Uncharacterized protein</fullName>
    </submittedName>
</protein>
<accession>A0A2N3PPL5</accession>